<sequence>MAQAMEKGRVIELLEYYKDIDGEVSIYRKIISDLTDQYYNPIGAIQCDGLPKGKNNISRQTENMALNIPDYVSDEIREYEAKVQQLQALKAQILQEVSRLKLKEKRIIFDFYMHNLKWEQVAVRNSYSERQCKNIRDTALETLSQRFEKNQIISQFKRIA</sequence>
<evidence type="ECO:0000313" key="3">
    <source>
        <dbReference type="Proteomes" id="UP000095780"/>
    </source>
</evidence>
<accession>A0A174Z335</accession>
<dbReference type="EMBL" id="CZBV01000001">
    <property type="protein sequence ID" value="CUQ80372.1"/>
    <property type="molecule type" value="Genomic_DNA"/>
</dbReference>
<proteinExistence type="predicted"/>
<protein>
    <submittedName>
        <fullName evidence="2">Uncharacterized protein</fullName>
    </submittedName>
</protein>
<dbReference type="SUPFAM" id="SSF88659">
    <property type="entry name" value="Sigma3 and sigma4 domains of RNA polymerase sigma factors"/>
    <property type="match status" value="1"/>
</dbReference>
<organism evidence="2 3">
    <name type="scientific">Lachnospira eligens</name>
    <dbReference type="NCBI Taxonomy" id="39485"/>
    <lineage>
        <taxon>Bacteria</taxon>
        <taxon>Bacillati</taxon>
        <taxon>Bacillota</taxon>
        <taxon>Clostridia</taxon>
        <taxon>Lachnospirales</taxon>
        <taxon>Lachnospiraceae</taxon>
        <taxon>Lachnospira</taxon>
    </lineage>
</organism>
<reference evidence="2 3" key="1">
    <citation type="submission" date="2015-09" db="EMBL/GenBank/DDBJ databases">
        <authorList>
            <consortium name="Pathogen Informatics"/>
        </authorList>
    </citation>
    <scope>NUCLEOTIDE SEQUENCE [LARGE SCALE GENOMIC DNA]</scope>
    <source>
        <strain evidence="2 3">2789STDY5834878</strain>
    </source>
</reference>
<evidence type="ECO:0000313" key="2">
    <source>
        <dbReference type="EMBL" id="CUQ80372.1"/>
    </source>
</evidence>
<dbReference type="RefSeq" id="WP_055285910.1">
    <property type="nucleotide sequence ID" value="NZ_CABIXW010000001.1"/>
</dbReference>
<keyword evidence="1" id="KW-0175">Coiled coil</keyword>
<dbReference type="AlphaFoldDB" id="A0A174Z335"/>
<dbReference type="InterPro" id="IPR013324">
    <property type="entry name" value="RNA_pol_sigma_r3/r4-like"/>
</dbReference>
<gene>
    <name evidence="2" type="ORF">ERS852492_00477</name>
</gene>
<evidence type="ECO:0000256" key="1">
    <source>
        <dbReference type="SAM" id="Coils"/>
    </source>
</evidence>
<name>A0A174Z335_9FIRM</name>
<feature type="coiled-coil region" evidence="1">
    <location>
        <begin position="72"/>
        <end position="103"/>
    </location>
</feature>
<dbReference type="Proteomes" id="UP000095780">
    <property type="component" value="Unassembled WGS sequence"/>
</dbReference>